<dbReference type="Proteomes" id="UP000198773">
    <property type="component" value="Unassembled WGS sequence"/>
</dbReference>
<dbReference type="RefSeq" id="WP_139243705.1">
    <property type="nucleotide sequence ID" value="NZ_FNRM01000005.1"/>
</dbReference>
<evidence type="ECO:0000313" key="1">
    <source>
        <dbReference type="EMBL" id="SEA71344.1"/>
    </source>
</evidence>
<reference evidence="1 2" key="1">
    <citation type="submission" date="2016-10" db="EMBL/GenBank/DDBJ databases">
        <authorList>
            <person name="de Groot N.N."/>
        </authorList>
    </citation>
    <scope>NUCLEOTIDE SEQUENCE [LARGE SCALE GENOMIC DNA]</scope>
    <source>
        <strain evidence="1 2">CGMCC 1.3430</strain>
    </source>
</reference>
<dbReference type="AlphaFoldDB" id="A0A1H4DF36"/>
<evidence type="ECO:0000313" key="2">
    <source>
        <dbReference type="Proteomes" id="UP000198773"/>
    </source>
</evidence>
<name>A0A1H4DF36_ALKAM</name>
<accession>A0A1H4DF36</accession>
<keyword evidence="2" id="KW-1185">Reference proteome</keyword>
<proteinExistence type="predicted"/>
<dbReference type="STRING" id="152573.SAMN04488051_105220"/>
<sequence>MSISSSNSDYFELLSGHLKAMYCIDFDDTGYTKEEWLAQFGELELDDAIEEYAQKYALIPLNEVTTVSSCEFNLQSV</sequence>
<protein>
    <submittedName>
        <fullName evidence="1">Uncharacterized protein</fullName>
    </submittedName>
</protein>
<dbReference type="OrthoDB" id="7067767at2"/>
<gene>
    <name evidence="1" type="ORF">SAMN04488051_105220</name>
</gene>
<organism evidence="1 2">
    <name type="scientific">Alkalimonas amylolytica</name>
    <dbReference type="NCBI Taxonomy" id="152573"/>
    <lineage>
        <taxon>Bacteria</taxon>
        <taxon>Pseudomonadati</taxon>
        <taxon>Pseudomonadota</taxon>
        <taxon>Gammaproteobacteria</taxon>
        <taxon>Alkalimonas</taxon>
    </lineage>
</organism>
<dbReference type="EMBL" id="FNRM01000005">
    <property type="protein sequence ID" value="SEA71344.1"/>
    <property type="molecule type" value="Genomic_DNA"/>
</dbReference>